<sequence>MQKLAEAIAAAVQAGQDKDWGKMGTSIVGIVENGISVLGKIFGF</sequence>
<keyword evidence="6" id="KW-0204">Cytolysis</keyword>
<dbReference type="GeneID" id="93781119"/>
<evidence type="ECO:0000256" key="6">
    <source>
        <dbReference type="ARBA" id="ARBA00022852"/>
    </source>
</evidence>
<evidence type="ECO:0000313" key="8">
    <source>
        <dbReference type="EMBL" id="MDT4285515.1"/>
    </source>
</evidence>
<name>A0A2A1KC92_STAHA</name>
<dbReference type="Pfam" id="PF05480">
    <property type="entry name" value="PSMbeta"/>
    <property type="match status" value="1"/>
</dbReference>
<reference evidence="8 11" key="2">
    <citation type="submission" date="2023-08" db="EMBL/GenBank/DDBJ databases">
        <title>Genomic surveillance of Staphylococcus haemolyticus neonatal outbreak in southern France.</title>
        <authorList>
            <person name="Magnan C."/>
            <person name="Morsli M."/>
            <person name="Thiery B."/>
            <person name="Salipante F."/>
            <person name="Attar J."/>
            <person name="Massimo D.M."/>
            <person name="Ory J."/>
            <person name="Pantel A."/>
            <person name="Lavigne J.-P."/>
        </authorList>
    </citation>
    <scope>NUCLEOTIDE SEQUENCE [LARGE SCALE GENOMIC DNA]</scope>
    <source>
        <strain evidence="8 11">NSH026</strain>
    </source>
</reference>
<dbReference type="GO" id="GO:0005576">
    <property type="term" value="C:extracellular region"/>
    <property type="evidence" value="ECO:0007669"/>
    <property type="project" value="UniProtKB-SubCell"/>
</dbReference>
<dbReference type="KEGG" id="shh:ShL2_01674"/>
<dbReference type="Proteomes" id="UP001269271">
    <property type="component" value="Unassembled WGS sequence"/>
</dbReference>
<dbReference type="GO" id="GO:0090729">
    <property type="term" value="F:toxin activity"/>
    <property type="evidence" value="ECO:0007669"/>
    <property type="project" value="UniProtKB-KW"/>
</dbReference>
<comment type="caution">
    <text evidence="9">The sequence shown here is derived from an EMBL/GenBank/DDBJ whole genome shotgun (WGS) entry which is preliminary data.</text>
</comment>
<dbReference type="EMBL" id="JAVSOO010000001">
    <property type="protein sequence ID" value="MDT4285515.1"/>
    <property type="molecule type" value="Genomic_DNA"/>
</dbReference>
<evidence type="ECO:0000256" key="5">
    <source>
        <dbReference type="ARBA" id="ARBA00022735"/>
    </source>
</evidence>
<evidence type="ECO:0000256" key="2">
    <source>
        <dbReference type="ARBA" id="ARBA00006367"/>
    </source>
</evidence>
<dbReference type="RefSeq" id="WP_011276026.1">
    <property type="nucleotide sequence ID" value="NZ_BKAY01000002.1"/>
</dbReference>
<organism evidence="9 10">
    <name type="scientific">Staphylococcus haemolyticus</name>
    <dbReference type="NCBI Taxonomy" id="1283"/>
    <lineage>
        <taxon>Bacteria</taxon>
        <taxon>Bacillati</taxon>
        <taxon>Bacillota</taxon>
        <taxon>Bacilli</taxon>
        <taxon>Bacillales</taxon>
        <taxon>Staphylococcaceae</taxon>
        <taxon>Staphylococcus</taxon>
    </lineage>
</organism>
<dbReference type="EMBL" id="PGWX01000145">
    <property type="protein sequence ID" value="PPJ77145.1"/>
    <property type="molecule type" value="Genomic_DNA"/>
</dbReference>
<keyword evidence="5" id="KW-0354">Hemolysis</keyword>
<keyword evidence="11" id="KW-1185">Reference proteome</keyword>
<dbReference type="InterPro" id="IPR008846">
    <property type="entry name" value="PSMbeta"/>
</dbReference>
<keyword evidence="7" id="KW-0843">Virulence</keyword>
<evidence type="ECO:0000313" key="9">
    <source>
        <dbReference type="EMBL" id="PPJ77145.1"/>
    </source>
</evidence>
<dbReference type="AlphaFoldDB" id="A0A2A1KC92"/>
<protein>
    <submittedName>
        <fullName evidence="9">Phenol-soluble modulin PSM-beta-1</fullName>
    </submittedName>
</protein>
<dbReference type="Proteomes" id="UP000238153">
    <property type="component" value="Unassembled WGS sequence"/>
</dbReference>
<dbReference type="SMR" id="A0A2A1KC92"/>
<keyword evidence="4" id="KW-0800">Toxin</keyword>
<evidence type="ECO:0000256" key="3">
    <source>
        <dbReference type="ARBA" id="ARBA00022525"/>
    </source>
</evidence>
<gene>
    <name evidence="9" type="ORF">CV019_02000</name>
    <name evidence="8" type="ORF">RO950_00565</name>
</gene>
<evidence type="ECO:0000256" key="7">
    <source>
        <dbReference type="ARBA" id="ARBA00023026"/>
    </source>
</evidence>
<evidence type="ECO:0000256" key="1">
    <source>
        <dbReference type="ARBA" id="ARBA00004613"/>
    </source>
</evidence>
<keyword evidence="3" id="KW-0964">Secreted</keyword>
<evidence type="ECO:0000313" key="11">
    <source>
        <dbReference type="Proteomes" id="UP001269271"/>
    </source>
</evidence>
<evidence type="ECO:0000313" key="10">
    <source>
        <dbReference type="Proteomes" id="UP000238153"/>
    </source>
</evidence>
<dbReference type="GO" id="GO:0031640">
    <property type="term" value="P:killing of cells of another organism"/>
    <property type="evidence" value="ECO:0007669"/>
    <property type="project" value="UniProtKB-KW"/>
</dbReference>
<comment type="subcellular location">
    <subcellularLocation>
        <location evidence="1">Secreted</location>
    </subcellularLocation>
</comment>
<evidence type="ECO:0000256" key="4">
    <source>
        <dbReference type="ARBA" id="ARBA00022656"/>
    </source>
</evidence>
<comment type="similarity">
    <text evidence="2">Belongs to the staphylococcal hemolytic protein family.</text>
</comment>
<reference evidence="9 10" key="1">
    <citation type="submission" date="2017-11" db="EMBL/GenBank/DDBJ databases">
        <authorList>
            <person name="Founou R.C."/>
            <person name="Founou L."/>
            <person name="Allam M."/>
            <person name="Ismail A."/>
            <person name="Essack S.Y."/>
        </authorList>
    </citation>
    <scope>NUCLEOTIDE SEQUENCE [LARGE SCALE GENOMIC DNA]</scope>
    <source>
        <strain evidence="9 10">G811N2B1</strain>
    </source>
</reference>
<proteinExistence type="inferred from homology"/>
<accession>A0A2A1KC92</accession>